<proteinExistence type="predicted"/>
<gene>
    <name evidence="2" type="ORF">B0J15DRAFT_457743</name>
</gene>
<dbReference type="Proteomes" id="UP000736672">
    <property type="component" value="Unassembled WGS sequence"/>
</dbReference>
<evidence type="ECO:0000256" key="1">
    <source>
        <dbReference type="SAM" id="MobiDB-lite"/>
    </source>
</evidence>
<dbReference type="EMBL" id="JAGTJS010000001">
    <property type="protein sequence ID" value="KAH7275581.1"/>
    <property type="molecule type" value="Genomic_DNA"/>
</dbReference>
<evidence type="ECO:0000313" key="2">
    <source>
        <dbReference type="EMBL" id="KAH7275581.1"/>
    </source>
</evidence>
<sequence length="206" mass="22294">MTGTPPSPPPPPLLGSKPGDEQLLMTSINVECFGDEPLPLTLHLLTQQPMPIVISSTRALSRGLELELELPHHHPSSTRTDAHPSLHEPGLASPRAQPSIRGTGQVDFGIQSTAFVPVYFSGRVCPSRYLTRPILCRTAAHITAQTSDHHERLASPKPPLEDLGSFSGFEPVRSVAADPMGFHGNGQDPMRELPHTVRLSRNHPGT</sequence>
<comment type="caution">
    <text evidence="2">The sequence shown here is derived from an EMBL/GenBank/DDBJ whole genome shotgun (WGS) entry which is preliminary data.</text>
</comment>
<feature type="region of interest" description="Disordered" evidence="1">
    <location>
        <begin position="73"/>
        <end position="103"/>
    </location>
</feature>
<feature type="region of interest" description="Disordered" evidence="1">
    <location>
        <begin position="177"/>
        <end position="206"/>
    </location>
</feature>
<evidence type="ECO:0000313" key="3">
    <source>
        <dbReference type="Proteomes" id="UP000736672"/>
    </source>
</evidence>
<reference evidence="2" key="1">
    <citation type="journal article" date="2021" name="Nat. Commun.">
        <title>Genetic determinants of endophytism in the Arabidopsis root mycobiome.</title>
        <authorList>
            <person name="Mesny F."/>
            <person name="Miyauchi S."/>
            <person name="Thiergart T."/>
            <person name="Pickel B."/>
            <person name="Atanasova L."/>
            <person name="Karlsson M."/>
            <person name="Huettel B."/>
            <person name="Barry K.W."/>
            <person name="Haridas S."/>
            <person name="Chen C."/>
            <person name="Bauer D."/>
            <person name="Andreopoulos W."/>
            <person name="Pangilinan J."/>
            <person name="LaButti K."/>
            <person name="Riley R."/>
            <person name="Lipzen A."/>
            <person name="Clum A."/>
            <person name="Drula E."/>
            <person name="Henrissat B."/>
            <person name="Kohler A."/>
            <person name="Grigoriev I.V."/>
            <person name="Martin F.M."/>
            <person name="Hacquard S."/>
        </authorList>
    </citation>
    <scope>NUCLEOTIDE SEQUENCE</scope>
    <source>
        <strain evidence="2">FSSC 5 MPI-SDFR-AT-0091</strain>
    </source>
</reference>
<keyword evidence="3" id="KW-1185">Reference proteome</keyword>
<dbReference type="AlphaFoldDB" id="A0A9P9L7F2"/>
<protein>
    <submittedName>
        <fullName evidence="2">Uncharacterized protein</fullName>
    </submittedName>
</protein>
<accession>A0A9P9L7F2</accession>
<organism evidence="2 3">
    <name type="scientific">Fusarium solani</name>
    <name type="common">Filamentous fungus</name>
    <dbReference type="NCBI Taxonomy" id="169388"/>
    <lineage>
        <taxon>Eukaryota</taxon>
        <taxon>Fungi</taxon>
        <taxon>Dikarya</taxon>
        <taxon>Ascomycota</taxon>
        <taxon>Pezizomycotina</taxon>
        <taxon>Sordariomycetes</taxon>
        <taxon>Hypocreomycetidae</taxon>
        <taxon>Hypocreales</taxon>
        <taxon>Nectriaceae</taxon>
        <taxon>Fusarium</taxon>
        <taxon>Fusarium solani species complex</taxon>
    </lineage>
</organism>
<name>A0A9P9L7F2_FUSSL</name>